<dbReference type="PROSITE" id="PS50931">
    <property type="entry name" value="HTH_LYSR"/>
    <property type="match status" value="1"/>
</dbReference>
<keyword evidence="2" id="KW-0805">Transcription regulation</keyword>
<keyword evidence="4" id="KW-0804">Transcription</keyword>
<dbReference type="GO" id="GO:0032993">
    <property type="term" value="C:protein-DNA complex"/>
    <property type="evidence" value="ECO:0007669"/>
    <property type="project" value="TreeGrafter"/>
</dbReference>
<dbReference type="Gene3D" id="3.40.190.290">
    <property type="match status" value="1"/>
</dbReference>
<evidence type="ECO:0000313" key="6">
    <source>
        <dbReference type="EMBL" id="MBE6833097.1"/>
    </source>
</evidence>
<gene>
    <name evidence="6" type="ORF">E7512_05860</name>
</gene>
<dbReference type="PANTHER" id="PTHR30346">
    <property type="entry name" value="TRANSCRIPTIONAL DUAL REGULATOR HCAR-RELATED"/>
    <property type="match status" value="1"/>
</dbReference>
<evidence type="ECO:0000256" key="4">
    <source>
        <dbReference type="ARBA" id="ARBA00023163"/>
    </source>
</evidence>
<dbReference type="EMBL" id="SVNY01000002">
    <property type="protein sequence ID" value="MBE6833097.1"/>
    <property type="molecule type" value="Genomic_DNA"/>
</dbReference>
<evidence type="ECO:0000313" key="7">
    <source>
        <dbReference type="Proteomes" id="UP000754750"/>
    </source>
</evidence>
<dbReference type="AlphaFoldDB" id="A0A928KXA5"/>
<sequence>MMPYMKYVYAVYQERSFSKAARKLYVSQPWLSSAVKKAEQELQTPLFNRSTNPISLTDAGQYYIEQVEKIMAIEEEMQRHFETMAHSLETQLRIGSSMFFCTYVLPNMLAEFREKYPHVVVTFSEGSSPMLTERLLEDKLDFLLEAEGPDKNLLHSIPWATEEIILAVPAEFEINGRLKEFGYTFDEFLLRREKGRRKPPVPLSAFSEEEFIMLTPGNDIYKRSIAICKNADFVPKTSLYLTQMMTAYYLVCEGRGVSFLRSTIPEYVTHTDKVIFYQLDDPLATRNIFLSYRKKQSSEVQKKLIAFMKNQTLAPKKADSGVLFGGASDVF</sequence>
<feature type="domain" description="HTH lysR-type" evidence="5">
    <location>
        <begin position="1"/>
        <end position="57"/>
    </location>
</feature>
<dbReference type="CDD" id="cd05466">
    <property type="entry name" value="PBP2_LTTR_substrate"/>
    <property type="match status" value="1"/>
</dbReference>
<comment type="similarity">
    <text evidence="1">Belongs to the LysR transcriptional regulatory family.</text>
</comment>
<proteinExistence type="inferred from homology"/>
<dbReference type="InterPro" id="IPR036390">
    <property type="entry name" value="WH_DNA-bd_sf"/>
</dbReference>
<dbReference type="Pfam" id="PF03466">
    <property type="entry name" value="LysR_substrate"/>
    <property type="match status" value="1"/>
</dbReference>
<dbReference type="PANTHER" id="PTHR30346:SF28">
    <property type="entry name" value="HTH-TYPE TRANSCRIPTIONAL REGULATOR CYNR"/>
    <property type="match status" value="1"/>
</dbReference>
<dbReference type="SUPFAM" id="SSF53850">
    <property type="entry name" value="Periplasmic binding protein-like II"/>
    <property type="match status" value="1"/>
</dbReference>
<dbReference type="FunFam" id="1.10.10.10:FF:000001">
    <property type="entry name" value="LysR family transcriptional regulator"/>
    <property type="match status" value="1"/>
</dbReference>
<dbReference type="Gene3D" id="1.10.10.10">
    <property type="entry name" value="Winged helix-like DNA-binding domain superfamily/Winged helix DNA-binding domain"/>
    <property type="match status" value="1"/>
</dbReference>
<reference evidence="6" key="1">
    <citation type="submission" date="2019-04" db="EMBL/GenBank/DDBJ databases">
        <title>Evolution of Biomass-Degrading Anaerobic Consortia Revealed by Metagenomics.</title>
        <authorList>
            <person name="Peng X."/>
        </authorList>
    </citation>
    <scope>NUCLEOTIDE SEQUENCE</scope>
    <source>
        <strain evidence="6">SIG551</strain>
    </source>
</reference>
<protein>
    <submittedName>
        <fullName evidence="6">LysR family transcriptional regulator</fullName>
    </submittedName>
</protein>
<dbReference type="SUPFAM" id="SSF46785">
    <property type="entry name" value="Winged helix' DNA-binding domain"/>
    <property type="match status" value="1"/>
</dbReference>
<dbReference type="GO" id="GO:0003700">
    <property type="term" value="F:DNA-binding transcription factor activity"/>
    <property type="evidence" value="ECO:0007669"/>
    <property type="project" value="InterPro"/>
</dbReference>
<dbReference type="PRINTS" id="PR00039">
    <property type="entry name" value="HTHLYSR"/>
</dbReference>
<dbReference type="InterPro" id="IPR000847">
    <property type="entry name" value="LysR_HTH_N"/>
</dbReference>
<evidence type="ECO:0000256" key="2">
    <source>
        <dbReference type="ARBA" id="ARBA00023015"/>
    </source>
</evidence>
<organism evidence="6 7">
    <name type="scientific">Faecalispora sporosphaeroides</name>
    <dbReference type="NCBI Taxonomy" id="1549"/>
    <lineage>
        <taxon>Bacteria</taxon>
        <taxon>Bacillati</taxon>
        <taxon>Bacillota</taxon>
        <taxon>Clostridia</taxon>
        <taxon>Eubacteriales</taxon>
        <taxon>Oscillospiraceae</taxon>
        <taxon>Faecalispora</taxon>
    </lineage>
</organism>
<dbReference type="InterPro" id="IPR005119">
    <property type="entry name" value="LysR_subst-bd"/>
</dbReference>
<comment type="caution">
    <text evidence="6">The sequence shown here is derived from an EMBL/GenBank/DDBJ whole genome shotgun (WGS) entry which is preliminary data.</text>
</comment>
<dbReference type="RefSeq" id="WP_326840183.1">
    <property type="nucleotide sequence ID" value="NZ_SVNY01000002.1"/>
</dbReference>
<name>A0A928KXA5_9FIRM</name>
<keyword evidence="3" id="KW-0238">DNA-binding</keyword>
<dbReference type="Pfam" id="PF00126">
    <property type="entry name" value="HTH_1"/>
    <property type="match status" value="1"/>
</dbReference>
<dbReference type="InterPro" id="IPR036388">
    <property type="entry name" value="WH-like_DNA-bd_sf"/>
</dbReference>
<evidence type="ECO:0000256" key="1">
    <source>
        <dbReference type="ARBA" id="ARBA00009437"/>
    </source>
</evidence>
<dbReference type="Proteomes" id="UP000754750">
    <property type="component" value="Unassembled WGS sequence"/>
</dbReference>
<accession>A0A928KXA5</accession>
<dbReference type="GO" id="GO:0003677">
    <property type="term" value="F:DNA binding"/>
    <property type="evidence" value="ECO:0007669"/>
    <property type="project" value="UniProtKB-KW"/>
</dbReference>
<evidence type="ECO:0000256" key="3">
    <source>
        <dbReference type="ARBA" id="ARBA00023125"/>
    </source>
</evidence>
<evidence type="ECO:0000259" key="5">
    <source>
        <dbReference type="PROSITE" id="PS50931"/>
    </source>
</evidence>